<protein>
    <submittedName>
        <fullName evidence="3">Uncharacterized protein</fullName>
    </submittedName>
</protein>
<evidence type="ECO:0000256" key="1">
    <source>
        <dbReference type="SAM" id="MobiDB-lite"/>
    </source>
</evidence>
<dbReference type="EMBL" id="WUBS01000002">
    <property type="protein sequence ID" value="NDL61936.1"/>
    <property type="molecule type" value="Genomic_DNA"/>
</dbReference>
<proteinExistence type="predicted"/>
<sequence length="139" mass="14549">MTFNRISLLNAALPGLSCAFAAALSLSALAAPAAPDHATIEQQQEGPGAGNPMPMFFPPQGRPMMLPPHPEPGSCHGGELFCASVQTDNPAETIQKLNSILPATAGGHYRVRVSVERVPEHPMDKGHNPNTDTPPAPAK</sequence>
<keyword evidence="2" id="KW-0732">Signal</keyword>
<reference evidence="3 4" key="1">
    <citation type="submission" date="2019-12" db="EMBL/GenBank/DDBJ databases">
        <authorList>
            <person name="Lee S.D."/>
        </authorList>
    </citation>
    <scope>NUCLEOTIDE SEQUENCE [LARGE SCALE GENOMIC DNA]</scope>
    <source>
        <strain evidence="3 4">SAP-6</strain>
    </source>
</reference>
<keyword evidence="4" id="KW-1185">Reference proteome</keyword>
<evidence type="ECO:0000256" key="2">
    <source>
        <dbReference type="SAM" id="SignalP"/>
    </source>
</evidence>
<gene>
    <name evidence="3" type="ORF">GRH90_04050</name>
</gene>
<organism evidence="3 4">
    <name type="scientific">Acerihabitans arboris</name>
    <dbReference type="NCBI Taxonomy" id="2691583"/>
    <lineage>
        <taxon>Bacteria</taxon>
        <taxon>Pseudomonadati</taxon>
        <taxon>Pseudomonadota</taxon>
        <taxon>Gammaproteobacteria</taxon>
        <taxon>Enterobacterales</taxon>
        <taxon>Pectobacteriaceae</taxon>
        <taxon>Acerihabitans</taxon>
    </lineage>
</organism>
<dbReference type="Proteomes" id="UP000461443">
    <property type="component" value="Unassembled WGS sequence"/>
</dbReference>
<evidence type="ECO:0000313" key="3">
    <source>
        <dbReference type="EMBL" id="NDL61936.1"/>
    </source>
</evidence>
<accession>A0A845SFT3</accession>
<feature type="region of interest" description="Disordered" evidence="1">
    <location>
        <begin position="118"/>
        <end position="139"/>
    </location>
</feature>
<reference evidence="3 4" key="2">
    <citation type="submission" date="2020-02" db="EMBL/GenBank/DDBJ databases">
        <title>The new genus of Enterobacteriales.</title>
        <authorList>
            <person name="Kim I.S."/>
        </authorList>
    </citation>
    <scope>NUCLEOTIDE SEQUENCE [LARGE SCALE GENOMIC DNA]</scope>
    <source>
        <strain evidence="3 4">SAP-6</strain>
    </source>
</reference>
<feature type="signal peptide" evidence="2">
    <location>
        <begin position="1"/>
        <end position="30"/>
    </location>
</feature>
<feature type="compositionally biased region" description="Pro residues" evidence="1">
    <location>
        <begin position="55"/>
        <end position="71"/>
    </location>
</feature>
<evidence type="ECO:0000313" key="4">
    <source>
        <dbReference type="Proteomes" id="UP000461443"/>
    </source>
</evidence>
<dbReference type="RefSeq" id="WP_162364604.1">
    <property type="nucleotide sequence ID" value="NZ_WUBS01000002.1"/>
</dbReference>
<feature type="region of interest" description="Disordered" evidence="1">
    <location>
        <begin position="36"/>
        <end position="72"/>
    </location>
</feature>
<feature type="compositionally biased region" description="Basic and acidic residues" evidence="1">
    <location>
        <begin position="118"/>
        <end position="127"/>
    </location>
</feature>
<dbReference type="AlphaFoldDB" id="A0A845SFT3"/>
<feature type="chain" id="PRO_5033001163" evidence="2">
    <location>
        <begin position="31"/>
        <end position="139"/>
    </location>
</feature>
<comment type="caution">
    <text evidence="3">The sequence shown here is derived from an EMBL/GenBank/DDBJ whole genome shotgun (WGS) entry which is preliminary data.</text>
</comment>
<name>A0A845SFT3_9GAMM</name>